<name>A0A397ULM2_9GLOM</name>
<dbReference type="SUPFAM" id="SSF52540">
    <property type="entry name" value="P-loop containing nucleoside triphosphate hydrolases"/>
    <property type="match status" value="1"/>
</dbReference>
<protein>
    <recommendedName>
        <fullName evidence="4">Crinkler effector protein N-terminal domain-containing protein</fullName>
    </recommendedName>
</protein>
<dbReference type="InterPro" id="IPR052980">
    <property type="entry name" value="Crinkler_effector"/>
</dbReference>
<dbReference type="OrthoDB" id="2415938at2759"/>
<evidence type="ECO:0000256" key="2">
    <source>
        <dbReference type="ARBA" id="ARBA00004613"/>
    </source>
</evidence>
<evidence type="ECO:0000259" key="4">
    <source>
        <dbReference type="Pfam" id="PF20147"/>
    </source>
</evidence>
<sequence length="565" mass="65955">MSEIMIFCLVLGDAIEKFFPVDIDKGMTVGHLKKLIKKEKKNAFANIDTNELRLWKVDIPIDMENKNTKIFAENINDYKGVELLPNATMETVFHKELENTKFFSIRIIVQPPVTAGTSGSLSTPMKRRDESQFYNRESVTFHEEEFWNELSDAYIVLKLPDNIDKTMFVSKPLSEYISVKGNEIVLSNYVMLNAQNELIFNNGEPVMGELTKIKMNFVKFLCLRKLPLGIVYEILTHDILIKESYLQMIKKIEYDCTHHEKRGCIIIGSPGIGKTHFSLYLAFYLARRYSPADIIYEQLFQGYSRAIHVKPNISVMKIIDLTREFPQDSFYIADSVIPAPWKTIFTFLVMTPKSSWWHEFVKGRVRKYYAPIWTEEEIWTVWNVKYKNKIPESRVKELITRWGCIPRRVFDEYYDEPKVDDVVSQCDAYVYLKNDSEDLDDNYSGKVIHIIPNSDFTDKIYVSASIEISGKFFEMVAHDILRKVGDFTVRHLTRDSIKQPEEELHLQNLPHQQFHNIEEIVQGYYNIPENTNFESVDAIAPNRNGIHHLYQMTTAETHDIKVKNL</sequence>
<proteinExistence type="predicted"/>
<organism evidence="5 6">
    <name type="scientific">Gigaspora rosea</name>
    <dbReference type="NCBI Taxonomy" id="44941"/>
    <lineage>
        <taxon>Eukaryota</taxon>
        <taxon>Fungi</taxon>
        <taxon>Fungi incertae sedis</taxon>
        <taxon>Mucoromycota</taxon>
        <taxon>Glomeromycotina</taxon>
        <taxon>Glomeromycetes</taxon>
        <taxon>Diversisporales</taxon>
        <taxon>Gigasporaceae</taxon>
        <taxon>Gigaspora</taxon>
    </lineage>
</organism>
<dbReference type="EMBL" id="QKWP01001257">
    <property type="protein sequence ID" value="RIB10381.1"/>
    <property type="molecule type" value="Genomic_DNA"/>
</dbReference>
<dbReference type="Proteomes" id="UP000266673">
    <property type="component" value="Unassembled WGS sequence"/>
</dbReference>
<evidence type="ECO:0000256" key="1">
    <source>
        <dbReference type="ARBA" id="ARBA00004340"/>
    </source>
</evidence>
<keyword evidence="6" id="KW-1185">Reference proteome</keyword>
<dbReference type="PANTHER" id="PTHR33129:SF1">
    <property type="entry name" value="ATP-BINDING PROTEIN"/>
    <property type="match status" value="1"/>
</dbReference>
<dbReference type="PANTHER" id="PTHR33129">
    <property type="entry name" value="PROTEIN KINASE DOMAIN-CONTAINING PROTEIN-RELATED"/>
    <property type="match status" value="1"/>
</dbReference>
<feature type="domain" description="Crinkler effector protein N-terminal" evidence="4">
    <location>
        <begin position="5"/>
        <end position="110"/>
    </location>
</feature>
<comment type="subcellular location">
    <subcellularLocation>
        <location evidence="1">Host cell</location>
    </subcellularLocation>
    <subcellularLocation>
        <location evidence="2">Secreted</location>
    </subcellularLocation>
</comment>
<reference evidence="5 6" key="1">
    <citation type="submission" date="2018-06" db="EMBL/GenBank/DDBJ databases">
        <title>Comparative genomics reveals the genomic features of Rhizophagus irregularis, R. cerebriforme, R. diaphanum and Gigaspora rosea, and their symbiotic lifestyle signature.</title>
        <authorList>
            <person name="Morin E."/>
            <person name="San Clemente H."/>
            <person name="Chen E.C.H."/>
            <person name="De La Providencia I."/>
            <person name="Hainaut M."/>
            <person name="Kuo A."/>
            <person name="Kohler A."/>
            <person name="Murat C."/>
            <person name="Tang N."/>
            <person name="Roy S."/>
            <person name="Loubradou J."/>
            <person name="Henrissat B."/>
            <person name="Grigoriev I.V."/>
            <person name="Corradi N."/>
            <person name="Roux C."/>
            <person name="Martin F.M."/>
        </authorList>
    </citation>
    <scope>NUCLEOTIDE SEQUENCE [LARGE SCALE GENOMIC DNA]</scope>
    <source>
        <strain evidence="5 6">DAOM 194757</strain>
    </source>
</reference>
<gene>
    <name evidence="5" type="ORF">C2G38_2250807</name>
</gene>
<comment type="caution">
    <text evidence="5">The sequence shown here is derived from an EMBL/GenBank/DDBJ whole genome shotgun (WGS) entry which is preliminary data.</text>
</comment>
<dbReference type="InterPro" id="IPR045379">
    <property type="entry name" value="Crinkler_N"/>
</dbReference>
<dbReference type="InterPro" id="IPR027417">
    <property type="entry name" value="P-loop_NTPase"/>
</dbReference>
<evidence type="ECO:0000256" key="3">
    <source>
        <dbReference type="ARBA" id="ARBA00022525"/>
    </source>
</evidence>
<dbReference type="GO" id="GO:0043657">
    <property type="term" value="C:host cell"/>
    <property type="evidence" value="ECO:0007669"/>
    <property type="project" value="UniProtKB-SubCell"/>
</dbReference>
<dbReference type="GO" id="GO:0005576">
    <property type="term" value="C:extracellular region"/>
    <property type="evidence" value="ECO:0007669"/>
    <property type="project" value="UniProtKB-SubCell"/>
</dbReference>
<dbReference type="AlphaFoldDB" id="A0A397ULM2"/>
<evidence type="ECO:0000313" key="5">
    <source>
        <dbReference type="EMBL" id="RIB10381.1"/>
    </source>
</evidence>
<keyword evidence="3" id="KW-0964">Secreted</keyword>
<dbReference type="Pfam" id="PF20147">
    <property type="entry name" value="Crinkler"/>
    <property type="match status" value="1"/>
</dbReference>
<evidence type="ECO:0000313" key="6">
    <source>
        <dbReference type="Proteomes" id="UP000266673"/>
    </source>
</evidence>
<accession>A0A397ULM2</accession>